<gene>
    <name evidence="5" type="ORF">MMEN_LOCUS5567</name>
</gene>
<keyword evidence="6" id="KW-1185">Reference proteome</keyword>
<dbReference type="SMART" id="SM00408">
    <property type="entry name" value="IGc2"/>
    <property type="match status" value="1"/>
</dbReference>
<evidence type="ECO:0000259" key="4">
    <source>
        <dbReference type="PROSITE" id="PS50835"/>
    </source>
</evidence>
<evidence type="ECO:0000313" key="5">
    <source>
        <dbReference type="EMBL" id="CAG5879012.1"/>
    </source>
</evidence>
<dbReference type="OrthoDB" id="428111at2759"/>
<dbReference type="InterPro" id="IPR003598">
    <property type="entry name" value="Ig_sub2"/>
</dbReference>
<feature type="region of interest" description="Disordered" evidence="1">
    <location>
        <begin position="547"/>
        <end position="569"/>
    </location>
</feature>
<keyword evidence="2" id="KW-0472">Membrane</keyword>
<dbReference type="GO" id="GO:0050808">
    <property type="term" value="P:synapse organization"/>
    <property type="evidence" value="ECO:0007669"/>
    <property type="project" value="TreeGrafter"/>
</dbReference>
<comment type="caution">
    <text evidence="5">The sequence shown here is derived from an EMBL/GenBank/DDBJ whole genome shotgun (WGS) entry which is preliminary data.</text>
</comment>
<dbReference type="GO" id="GO:0008046">
    <property type="term" value="F:axon guidance receptor activity"/>
    <property type="evidence" value="ECO:0007669"/>
    <property type="project" value="TreeGrafter"/>
</dbReference>
<feature type="compositionally biased region" description="Low complexity" evidence="1">
    <location>
        <begin position="666"/>
        <end position="686"/>
    </location>
</feature>
<dbReference type="PANTHER" id="PTHR45080:SF34">
    <property type="entry name" value="MYOSIN LIGHT CHAIN KINASE, SMOOTH MUSCLE-LIKE"/>
    <property type="match status" value="1"/>
</dbReference>
<dbReference type="FunFam" id="2.60.40.10:FF:000026">
    <property type="entry name" value="roundabout homolog 2 isoform X1"/>
    <property type="match status" value="1"/>
</dbReference>
<dbReference type="InterPro" id="IPR050958">
    <property type="entry name" value="Cell_Adh-Cytoskel_Orgn"/>
</dbReference>
<keyword evidence="2" id="KW-1133">Transmembrane helix</keyword>
<dbReference type="InterPro" id="IPR013783">
    <property type="entry name" value="Ig-like_fold"/>
</dbReference>
<dbReference type="GO" id="GO:0030424">
    <property type="term" value="C:axon"/>
    <property type="evidence" value="ECO:0007669"/>
    <property type="project" value="TreeGrafter"/>
</dbReference>
<keyword evidence="2" id="KW-0812">Transmembrane</keyword>
<dbReference type="SUPFAM" id="SSF48726">
    <property type="entry name" value="Immunoglobulin"/>
    <property type="match status" value="1"/>
</dbReference>
<feature type="compositionally biased region" description="Low complexity" evidence="1">
    <location>
        <begin position="547"/>
        <end position="563"/>
    </location>
</feature>
<dbReference type="InterPro" id="IPR007110">
    <property type="entry name" value="Ig-like_dom"/>
</dbReference>
<feature type="region of interest" description="Disordered" evidence="1">
    <location>
        <begin position="592"/>
        <end position="704"/>
    </location>
</feature>
<feature type="chain" id="PRO_5035811411" evidence="3">
    <location>
        <begin position="26"/>
        <end position="735"/>
    </location>
</feature>
<dbReference type="Gene3D" id="2.60.40.10">
    <property type="entry name" value="Immunoglobulins"/>
    <property type="match status" value="1"/>
</dbReference>
<keyword evidence="3" id="KW-0732">Signal</keyword>
<feature type="compositionally biased region" description="Polar residues" evidence="1">
    <location>
        <begin position="596"/>
        <end position="614"/>
    </location>
</feature>
<feature type="region of interest" description="Disordered" evidence="1">
    <location>
        <begin position="474"/>
        <end position="493"/>
    </location>
</feature>
<dbReference type="GO" id="GO:0005886">
    <property type="term" value="C:plasma membrane"/>
    <property type="evidence" value="ECO:0007669"/>
    <property type="project" value="TreeGrafter"/>
</dbReference>
<dbReference type="PANTHER" id="PTHR45080">
    <property type="entry name" value="CONTACTIN 5"/>
    <property type="match status" value="1"/>
</dbReference>
<accession>A0A8S4ASK4</accession>
<organism evidence="5 6">
    <name type="scientific">Menidia menidia</name>
    <name type="common">Atlantic silverside</name>
    <dbReference type="NCBI Taxonomy" id="238744"/>
    <lineage>
        <taxon>Eukaryota</taxon>
        <taxon>Metazoa</taxon>
        <taxon>Chordata</taxon>
        <taxon>Craniata</taxon>
        <taxon>Vertebrata</taxon>
        <taxon>Euteleostomi</taxon>
        <taxon>Actinopterygii</taxon>
        <taxon>Neopterygii</taxon>
        <taxon>Teleostei</taxon>
        <taxon>Neoteleostei</taxon>
        <taxon>Acanthomorphata</taxon>
        <taxon>Ovalentaria</taxon>
        <taxon>Atherinomorphae</taxon>
        <taxon>Atheriniformes</taxon>
        <taxon>Atherinopsidae</taxon>
        <taxon>Menidiinae</taxon>
        <taxon>Menidia</taxon>
    </lineage>
</organism>
<protein>
    <submittedName>
        <fullName evidence="5">(Atlantic silverside) hypothetical protein</fullName>
    </submittedName>
</protein>
<evidence type="ECO:0000256" key="1">
    <source>
        <dbReference type="SAM" id="MobiDB-lite"/>
    </source>
</evidence>
<dbReference type="SMART" id="SM00409">
    <property type="entry name" value="IG"/>
    <property type="match status" value="1"/>
</dbReference>
<feature type="compositionally biased region" description="Basic and acidic residues" evidence="1">
    <location>
        <begin position="623"/>
        <end position="646"/>
    </location>
</feature>
<dbReference type="Pfam" id="PF13927">
    <property type="entry name" value="Ig_3"/>
    <property type="match status" value="1"/>
</dbReference>
<feature type="signal peptide" evidence="3">
    <location>
        <begin position="1"/>
        <end position="25"/>
    </location>
</feature>
<dbReference type="EMBL" id="CAJRST010004446">
    <property type="protein sequence ID" value="CAG5879012.1"/>
    <property type="molecule type" value="Genomic_DNA"/>
</dbReference>
<dbReference type="AlphaFoldDB" id="A0A8S4ASK4"/>
<dbReference type="PROSITE" id="PS50835">
    <property type="entry name" value="IG_LIKE"/>
    <property type="match status" value="1"/>
</dbReference>
<feature type="domain" description="Ig-like" evidence="4">
    <location>
        <begin position="30"/>
        <end position="124"/>
    </location>
</feature>
<proteinExistence type="predicted"/>
<evidence type="ECO:0000256" key="2">
    <source>
        <dbReference type="SAM" id="Phobius"/>
    </source>
</evidence>
<dbReference type="GO" id="GO:0043025">
    <property type="term" value="C:neuronal cell body"/>
    <property type="evidence" value="ECO:0007669"/>
    <property type="project" value="TreeGrafter"/>
</dbReference>
<evidence type="ECO:0000256" key="3">
    <source>
        <dbReference type="SAM" id="SignalP"/>
    </source>
</evidence>
<dbReference type="GO" id="GO:0007156">
    <property type="term" value="P:homophilic cell adhesion via plasma membrane adhesion molecules"/>
    <property type="evidence" value="ECO:0007669"/>
    <property type="project" value="TreeGrafter"/>
</dbReference>
<reference evidence="5" key="1">
    <citation type="submission" date="2021-05" db="EMBL/GenBank/DDBJ databases">
        <authorList>
            <person name="Tigano A."/>
        </authorList>
    </citation>
    <scope>NUCLEOTIDE SEQUENCE</scope>
</reference>
<dbReference type="InterPro" id="IPR036179">
    <property type="entry name" value="Ig-like_dom_sf"/>
</dbReference>
<evidence type="ECO:0000313" key="6">
    <source>
        <dbReference type="Proteomes" id="UP000677803"/>
    </source>
</evidence>
<feature type="transmembrane region" description="Helical" evidence="2">
    <location>
        <begin position="390"/>
        <end position="411"/>
    </location>
</feature>
<name>A0A8S4ASK4_9TELE</name>
<sequence length="735" mass="79541">MVKWEIIRKFILIFGLTLLGSRAHAEEWPPRIVHHPSDVVVRVGSPATLSCRADGAPKPSIGWLRNGQPLETAQGDGQLTPMVLSEGSLFFLSVGGGRRGQSHEGVYACVARNGVGVATSRNASLFIAGEPRPGDGSSGFSVDLWKLEARLQSEVSGFMGSGSETSRDPEHQSTCDHGYVAECFTGVLHVSPGLPVSSKEGGSLDSSVPVATDSCGVYGTFFVDLTGSGLKTFSSPARCPKRPHGAPYQAGAETIQIFSQPASKSSSLSSQEALPWKQAIRPQPKMGVLRESWEKHHKKELHAVNSVPVLSTRNQPHSSSVYQQRLSHIPASRAAGKRYWITMAAVNGAGVGVLSDPRGFVLNPESSSNPETNNNRRDLSHVLDLLQNPVLIGCVGALLWCVLMVAAVWLFRRHSRTGRLLPRHGKARGLRRLASEDLIIKHRMVAPDSPWISGSWRPAFSQKYQDLWAQGQKHPGIRSTSLPVSSKEGGSLDSSVPVATDSCGVYGTFFVDLTGSGLKTFSSPARCPKRPHGAPYQPGAETIQIFSQPASKSSSLSSQEALPWKQAIRPQPKMGVLRESWEKHHKKELHAVNSVPVLSTRNQPHSSSVYQQRLSHIPASRAVPREEPTDGHSFSSDEGRSTKLTEDTGSLGSQPGPGSPPHRHPSTSSYPASLTTEQSSTLTSQEAADLRRARLQSSPSSCCSEWDGSLVAWMEDMEAQYRSHYPGRISKPPHS</sequence>
<dbReference type="Proteomes" id="UP000677803">
    <property type="component" value="Unassembled WGS sequence"/>
</dbReference>
<dbReference type="InterPro" id="IPR003599">
    <property type="entry name" value="Ig_sub"/>
</dbReference>